<proteinExistence type="predicted"/>
<evidence type="ECO:0000313" key="1">
    <source>
        <dbReference type="EMBL" id="KAK7838013.1"/>
    </source>
</evidence>
<gene>
    <name evidence="1" type="ORF">CFP56_020365</name>
</gene>
<name>A0AAW0KH83_QUESU</name>
<keyword evidence="2" id="KW-1185">Reference proteome</keyword>
<dbReference type="EMBL" id="PKMF04000315">
    <property type="protein sequence ID" value="KAK7838013.1"/>
    <property type="molecule type" value="Genomic_DNA"/>
</dbReference>
<organism evidence="1 2">
    <name type="scientific">Quercus suber</name>
    <name type="common">Cork oak</name>
    <dbReference type="NCBI Taxonomy" id="58331"/>
    <lineage>
        <taxon>Eukaryota</taxon>
        <taxon>Viridiplantae</taxon>
        <taxon>Streptophyta</taxon>
        <taxon>Embryophyta</taxon>
        <taxon>Tracheophyta</taxon>
        <taxon>Spermatophyta</taxon>
        <taxon>Magnoliopsida</taxon>
        <taxon>eudicotyledons</taxon>
        <taxon>Gunneridae</taxon>
        <taxon>Pentapetalae</taxon>
        <taxon>rosids</taxon>
        <taxon>fabids</taxon>
        <taxon>Fagales</taxon>
        <taxon>Fagaceae</taxon>
        <taxon>Quercus</taxon>
    </lineage>
</organism>
<dbReference type="Proteomes" id="UP000237347">
    <property type="component" value="Unassembled WGS sequence"/>
</dbReference>
<reference evidence="1 2" key="1">
    <citation type="journal article" date="2018" name="Sci. Data">
        <title>The draft genome sequence of cork oak.</title>
        <authorList>
            <person name="Ramos A.M."/>
            <person name="Usie A."/>
            <person name="Barbosa P."/>
            <person name="Barros P.M."/>
            <person name="Capote T."/>
            <person name="Chaves I."/>
            <person name="Simoes F."/>
            <person name="Abreu I."/>
            <person name="Carrasquinho I."/>
            <person name="Faro C."/>
            <person name="Guimaraes J.B."/>
            <person name="Mendonca D."/>
            <person name="Nobrega F."/>
            <person name="Rodrigues L."/>
            <person name="Saibo N.J.M."/>
            <person name="Varela M.C."/>
            <person name="Egas C."/>
            <person name="Matos J."/>
            <person name="Miguel C.M."/>
            <person name="Oliveira M.M."/>
            <person name="Ricardo C.P."/>
            <person name="Goncalves S."/>
        </authorList>
    </citation>
    <scope>NUCLEOTIDE SEQUENCE [LARGE SCALE GENOMIC DNA]</scope>
    <source>
        <strain evidence="2">cv. HL8</strain>
    </source>
</reference>
<comment type="caution">
    <text evidence="1">The sequence shown here is derived from an EMBL/GenBank/DDBJ whole genome shotgun (WGS) entry which is preliminary data.</text>
</comment>
<evidence type="ECO:0000313" key="2">
    <source>
        <dbReference type="Proteomes" id="UP000237347"/>
    </source>
</evidence>
<dbReference type="AlphaFoldDB" id="A0AAW0KH83"/>
<accession>A0AAW0KH83</accession>
<protein>
    <submittedName>
        <fullName evidence="1">Uncharacterized protein</fullName>
    </submittedName>
</protein>
<sequence>MPLGLGHLISLEILPLFFVRQKARSGGGLSELKQLSNLRGRLEIKYLGHGRDDMAPQIRRGNSQHLQELELWWDEESVGWWRNSDDNHLLLPSFPPSLSHLQIIECPNLTSMPLIPDLTSLKLESASSEAEQRLRSTNVDIHKSGDNIYLCWRKVKNSVSGAHCCVQGKLVLAPLMEFETSTTKNLFVWMEATVSSLNRLVKLSINEELVTKASSFHMPYKSKISEAMRTYIFLAAIEVKVNCRKRISEALNFPPLPPSGYIDENAYVLGSLITQII</sequence>